<evidence type="ECO:0000256" key="8">
    <source>
        <dbReference type="ARBA" id="ARBA00023033"/>
    </source>
</evidence>
<dbReference type="PRINTS" id="PR00385">
    <property type="entry name" value="P450"/>
</dbReference>
<organism evidence="13 14">
    <name type="scientific">Daucus carota subsp. sativus</name>
    <name type="common">Carrot</name>
    <dbReference type="NCBI Taxonomy" id="79200"/>
    <lineage>
        <taxon>Eukaryota</taxon>
        <taxon>Viridiplantae</taxon>
        <taxon>Streptophyta</taxon>
        <taxon>Embryophyta</taxon>
        <taxon>Tracheophyta</taxon>
        <taxon>Spermatophyta</taxon>
        <taxon>Magnoliopsida</taxon>
        <taxon>eudicotyledons</taxon>
        <taxon>Gunneridae</taxon>
        <taxon>Pentapetalae</taxon>
        <taxon>asterids</taxon>
        <taxon>campanulids</taxon>
        <taxon>Apiales</taxon>
        <taxon>Apiaceae</taxon>
        <taxon>Apioideae</taxon>
        <taxon>Scandiceae</taxon>
        <taxon>Daucinae</taxon>
        <taxon>Daucus</taxon>
        <taxon>Daucus sect. Daucus</taxon>
    </lineage>
</organism>
<evidence type="ECO:0000256" key="1">
    <source>
        <dbReference type="ARBA" id="ARBA00001971"/>
    </source>
</evidence>
<dbReference type="PROSITE" id="PS00086">
    <property type="entry name" value="CYTOCHROME_P450"/>
    <property type="match status" value="1"/>
</dbReference>
<accession>A0AAF0XJK4</accession>
<proteinExistence type="inferred from homology"/>
<evidence type="ECO:0000313" key="13">
    <source>
        <dbReference type="EMBL" id="WOH08004.1"/>
    </source>
</evidence>
<comment type="cofactor">
    <cofactor evidence="1 10">
        <name>heme</name>
        <dbReference type="ChEBI" id="CHEBI:30413"/>
    </cofactor>
</comment>
<sequence>MADLQSYVVMFFIWLIPTIIIRAILKNRTNSVLPPGPLRLPIIGHLHLLAPKPHQALHKLSIRYGPLFHIFLGSYPCVIISSPEMAREVLKMQEACWLDRPQTVATEYLGYGSQNLMFSPYGPYWKFLKKLIMSQLLGGRTLDLLQTVRRFEIQSMINVMWKKSLAGEAVEVGVELTRLTNNAISSMLMKKRCSENEDEAGEIRNSIKELLEISGMFNLSDYIWFCKNLDLQGIKKRLVDVRGKYDRMMEKIIEEHRQVRMMRKESGGGGDAQDFLDILLDMYEDESMEIKLSMDHVKAIVLDMFSAGTDTSANVTEWALAELINHPAIMEKARHEIDTVVGKSRLVEELDIVNLPYLQAIVKETLRLHPTGPLIPREASVGCTIANYHIPAKTRLLVNVWALGRDPNHWEKALEFQPERFLASETSQLDVRGQHFHLLPFGSGLRGCPGTSMAMKIVQTTIAAMIQCFEWNVVGGEGDNSSTTVDMEEGKAVTLGRAQPLVCVPVARLNPFPSSI</sequence>
<dbReference type="InterPro" id="IPR002401">
    <property type="entry name" value="Cyt_P450_E_grp-I"/>
</dbReference>
<dbReference type="InterPro" id="IPR001128">
    <property type="entry name" value="Cyt_P450"/>
</dbReference>
<dbReference type="GO" id="GO:0020037">
    <property type="term" value="F:heme binding"/>
    <property type="evidence" value="ECO:0007669"/>
    <property type="project" value="InterPro"/>
</dbReference>
<comment type="subcellular location">
    <subcellularLocation>
        <location evidence="2">Membrane</location>
    </subcellularLocation>
</comment>
<keyword evidence="8 11" id="KW-0503">Monooxygenase</keyword>
<evidence type="ECO:0000313" key="14">
    <source>
        <dbReference type="Proteomes" id="UP000077755"/>
    </source>
</evidence>
<dbReference type="CDD" id="cd20655">
    <property type="entry name" value="CYP93"/>
    <property type="match status" value="1"/>
</dbReference>
<keyword evidence="9 12" id="KW-0472">Membrane</keyword>
<evidence type="ECO:0000256" key="10">
    <source>
        <dbReference type="PIRSR" id="PIRSR602401-1"/>
    </source>
</evidence>
<dbReference type="SUPFAM" id="SSF48264">
    <property type="entry name" value="Cytochrome P450"/>
    <property type="match status" value="1"/>
</dbReference>
<dbReference type="GO" id="GO:0016020">
    <property type="term" value="C:membrane"/>
    <property type="evidence" value="ECO:0007669"/>
    <property type="project" value="UniProtKB-SubCell"/>
</dbReference>
<keyword evidence="5 10" id="KW-0479">Metal-binding</keyword>
<evidence type="ECO:0000256" key="3">
    <source>
        <dbReference type="ARBA" id="ARBA00010617"/>
    </source>
</evidence>
<reference evidence="13" key="1">
    <citation type="journal article" date="2016" name="Nat. Genet.">
        <title>A high-quality carrot genome assembly provides new insights into carotenoid accumulation and asterid genome evolution.</title>
        <authorList>
            <person name="Iorizzo M."/>
            <person name="Ellison S."/>
            <person name="Senalik D."/>
            <person name="Zeng P."/>
            <person name="Satapoomin P."/>
            <person name="Huang J."/>
            <person name="Bowman M."/>
            <person name="Iovene M."/>
            <person name="Sanseverino W."/>
            <person name="Cavagnaro P."/>
            <person name="Yildiz M."/>
            <person name="Macko-Podgorni A."/>
            <person name="Moranska E."/>
            <person name="Grzebelus E."/>
            <person name="Grzebelus D."/>
            <person name="Ashrafi H."/>
            <person name="Zheng Z."/>
            <person name="Cheng S."/>
            <person name="Spooner D."/>
            <person name="Van Deynze A."/>
            <person name="Simon P."/>
        </authorList>
    </citation>
    <scope>NUCLEOTIDE SEQUENCE</scope>
    <source>
        <tissue evidence="13">Leaf</tissue>
    </source>
</reference>
<keyword evidence="7 10" id="KW-0408">Iron</keyword>
<keyword evidence="14" id="KW-1185">Reference proteome</keyword>
<keyword evidence="12" id="KW-1133">Transmembrane helix</keyword>
<evidence type="ECO:0000256" key="11">
    <source>
        <dbReference type="RuleBase" id="RU000461"/>
    </source>
</evidence>
<evidence type="ECO:0000256" key="6">
    <source>
        <dbReference type="ARBA" id="ARBA00023002"/>
    </source>
</evidence>
<dbReference type="KEGG" id="dcr:108195536"/>
<dbReference type="PANTHER" id="PTHR47943:SF8">
    <property type="entry name" value="CYTOCHROME P450"/>
    <property type="match status" value="1"/>
</dbReference>
<dbReference type="GO" id="GO:0016705">
    <property type="term" value="F:oxidoreductase activity, acting on paired donors, with incorporation or reduction of molecular oxygen"/>
    <property type="evidence" value="ECO:0007669"/>
    <property type="project" value="InterPro"/>
</dbReference>
<dbReference type="PANTHER" id="PTHR47943">
    <property type="entry name" value="CYTOCHROME P450 93A3-LIKE"/>
    <property type="match status" value="1"/>
</dbReference>
<reference evidence="13" key="2">
    <citation type="submission" date="2022-03" db="EMBL/GenBank/DDBJ databases">
        <title>Draft title - Genomic analysis of global carrot germplasm unveils the trajectory of domestication and the origin of high carotenoid orange carrot.</title>
        <authorList>
            <person name="Iorizzo M."/>
            <person name="Ellison S."/>
            <person name="Senalik D."/>
            <person name="Macko-Podgorni A."/>
            <person name="Grzebelus D."/>
            <person name="Bostan H."/>
            <person name="Rolling W."/>
            <person name="Curaba J."/>
            <person name="Simon P."/>
        </authorList>
    </citation>
    <scope>NUCLEOTIDE SEQUENCE</scope>
    <source>
        <tissue evidence="13">Leaf</tissue>
    </source>
</reference>
<feature type="transmembrane region" description="Helical" evidence="12">
    <location>
        <begin position="6"/>
        <end position="25"/>
    </location>
</feature>
<dbReference type="GO" id="GO:0005506">
    <property type="term" value="F:iron ion binding"/>
    <property type="evidence" value="ECO:0007669"/>
    <property type="project" value="InterPro"/>
</dbReference>
<evidence type="ECO:0000256" key="12">
    <source>
        <dbReference type="SAM" id="Phobius"/>
    </source>
</evidence>
<keyword evidence="6 11" id="KW-0560">Oxidoreductase</keyword>
<dbReference type="FunFam" id="1.10.630.10:FF:000019">
    <property type="entry name" value="Cytochrome P450 family protein"/>
    <property type="match status" value="1"/>
</dbReference>
<evidence type="ECO:0000256" key="2">
    <source>
        <dbReference type="ARBA" id="ARBA00004370"/>
    </source>
</evidence>
<gene>
    <name evidence="13" type="ORF">DCAR_0727440</name>
</gene>
<protein>
    <submittedName>
        <fullName evidence="13">Uncharacterized protein</fullName>
    </submittedName>
</protein>
<keyword evidence="12" id="KW-0812">Transmembrane</keyword>
<evidence type="ECO:0000256" key="5">
    <source>
        <dbReference type="ARBA" id="ARBA00022723"/>
    </source>
</evidence>
<dbReference type="AlphaFoldDB" id="A0AAF0XJK4"/>
<dbReference type="Gene3D" id="1.10.630.10">
    <property type="entry name" value="Cytochrome P450"/>
    <property type="match status" value="1"/>
</dbReference>
<dbReference type="InterPro" id="IPR036396">
    <property type="entry name" value="Cyt_P450_sf"/>
</dbReference>
<evidence type="ECO:0000256" key="4">
    <source>
        <dbReference type="ARBA" id="ARBA00022617"/>
    </source>
</evidence>
<dbReference type="InterPro" id="IPR017972">
    <property type="entry name" value="Cyt_P450_CS"/>
</dbReference>
<evidence type="ECO:0000256" key="9">
    <source>
        <dbReference type="ARBA" id="ARBA00023136"/>
    </source>
</evidence>
<evidence type="ECO:0000256" key="7">
    <source>
        <dbReference type="ARBA" id="ARBA00023004"/>
    </source>
</evidence>
<feature type="binding site" description="axial binding residue" evidence="10">
    <location>
        <position position="448"/>
    </location>
    <ligand>
        <name>heme</name>
        <dbReference type="ChEBI" id="CHEBI:30413"/>
    </ligand>
    <ligandPart>
        <name>Fe</name>
        <dbReference type="ChEBI" id="CHEBI:18248"/>
    </ligandPart>
</feature>
<dbReference type="Proteomes" id="UP000077755">
    <property type="component" value="Chromosome 7"/>
</dbReference>
<dbReference type="EMBL" id="CP093349">
    <property type="protein sequence ID" value="WOH08004.1"/>
    <property type="molecule type" value="Genomic_DNA"/>
</dbReference>
<keyword evidence="4 10" id="KW-0349">Heme</keyword>
<dbReference type="PRINTS" id="PR00463">
    <property type="entry name" value="EP450I"/>
</dbReference>
<comment type="similarity">
    <text evidence="3 11">Belongs to the cytochrome P450 family.</text>
</comment>
<name>A0AAF0XJK4_DAUCS</name>
<dbReference type="Pfam" id="PF00067">
    <property type="entry name" value="p450"/>
    <property type="match status" value="1"/>
</dbReference>
<dbReference type="GO" id="GO:0004497">
    <property type="term" value="F:monooxygenase activity"/>
    <property type="evidence" value="ECO:0007669"/>
    <property type="project" value="UniProtKB-KW"/>
</dbReference>